<feature type="domain" description="HTH tetR-type" evidence="3">
    <location>
        <begin position="41"/>
        <end position="101"/>
    </location>
</feature>
<dbReference type="InterPro" id="IPR050109">
    <property type="entry name" value="HTH-type_TetR-like_transc_reg"/>
</dbReference>
<comment type="caution">
    <text evidence="4">The sequence shown here is derived from an EMBL/GenBank/DDBJ whole genome shotgun (WGS) entry which is preliminary data.</text>
</comment>
<evidence type="ECO:0000259" key="3">
    <source>
        <dbReference type="PROSITE" id="PS50977"/>
    </source>
</evidence>
<evidence type="ECO:0000256" key="1">
    <source>
        <dbReference type="ARBA" id="ARBA00023125"/>
    </source>
</evidence>
<dbReference type="PANTHER" id="PTHR30055:SF226">
    <property type="entry name" value="HTH-TYPE TRANSCRIPTIONAL REGULATOR PKSA"/>
    <property type="match status" value="1"/>
</dbReference>
<evidence type="ECO:0000313" key="5">
    <source>
        <dbReference type="Proteomes" id="UP000284605"/>
    </source>
</evidence>
<evidence type="ECO:0000256" key="2">
    <source>
        <dbReference type="PROSITE-ProRule" id="PRU00335"/>
    </source>
</evidence>
<feature type="DNA-binding region" description="H-T-H motif" evidence="2">
    <location>
        <begin position="64"/>
        <end position="83"/>
    </location>
</feature>
<dbReference type="InterPro" id="IPR009057">
    <property type="entry name" value="Homeodomain-like_sf"/>
</dbReference>
<dbReference type="Proteomes" id="UP000284605">
    <property type="component" value="Unassembled WGS sequence"/>
</dbReference>
<keyword evidence="1 2" id="KW-0238">DNA-binding</keyword>
<evidence type="ECO:0000313" key="4">
    <source>
        <dbReference type="EMBL" id="RJF88463.1"/>
    </source>
</evidence>
<dbReference type="AlphaFoldDB" id="A0A418WEM7"/>
<dbReference type="PROSITE" id="PS50977">
    <property type="entry name" value="HTH_TETR_2"/>
    <property type="match status" value="1"/>
</dbReference>
<dbReference type="Gene3D" id="1.10.357.10">
    <property type="entry name" value="Tetracycline Repressor, domain 2"/>
    <property type="match status" value="1"/>
</dbReference>
<keyword evidence="5" id="KW-1185">Reference proteome</keyword>
<gene>
    <name evidence="4" type="ORF">D3874_16780</name>
</gene>
<sequence>MYSDCYIIFAGDFVKHLLYTDDGKGDPMTTEPGKRGRPPSPEKREAIVAAALEAFARQGVDAATTREIAAAAGTTERTLFKHFGSKQGLVQAALAAAVRVTFRQPAFDGLREDMSAGDFVAWHRDFLAERAQAAARSPEMIRLLLAEILRDAGFRESLKAAWMSDVFTPLARRIGRLRASAFFSLNLGYIITSAVLAPEGAWAPEADAAEIAGLFATLGVP</sequence>
<dbReference type="Pfam" id="PF00440">
    <property type="entry name" value="TetR_N"/>
    <property type="match status" value="1"/>
</dbReference>
<proteinExistence type="predicted"/>
<dbReference type="PRINTS" id="PR00455">
    <property type="entry name" value="HTHTETR"/>
</dbReference>
<organism evidence="4 5">
    <name type="scientific">Oleomonas cavernae</name>
    <dbReference type="NCBI Taxonomy" id="2320859"/>
    <lineage>
        <taxon>Bacteria</taxon>
        <taxon>Pseudomonadati</taxon>
        <taxon>Pseudomonadota</taxon>
        <taxon>Alphaproteobacteria</taxon>
        <taxon>Acetobacterales</taxon>
        <taxon>Acetobacteraceae</taxon>
        <taxon>Oleomonas</taxon>
    </lineage>
</organism>
<dbReference type="InterPro" id="IPR001647">
    <property type="entry name" value="HTH_TetR"/>
</dbReference>
<name>A0A418WEM7_9PROT</name>
<protein>
    <submittedName>
        <fullName evidence="4">TetR/AcrR family transcriptional regulator</fullName>
    </submittedName>
</protein>
<dbReference type="PANTHER" id="PTHR30055">
    <property type="entry name" value="HTH-TYPE TRANSCRIPTIONAL REGULATOR RUTR"/>
    <property type="match status" value="1"/>
</dbReference>
<dbReference type="SUPFAM" id="SSF46689">
    <property type="entry name" value="Homeodomain-like"/>
    <property type="match status" value="1"/>
</dbReference>
<accession>A0A418WEM7</accession>
<dbReference type="GO" id="GO:0003700">
    <property type="term" value="F:DNA-binding transcription factor activity"/>
    <property type="evidence" value="ECO:0007669"/>
    <property type="project" value="TreeGrafter"/>
</dbReference>
<reference evidence="4 5" key="1">
    <citation type="submission" date="2018-09" db="EMBL/GenBank/DDBJ databases">
        <authorList>
            <person name="Zhu H."/>
        </authorList>
    </citation>
    <scope>NUCLEOTIDE SEQUENCE [LARGE SCALE GENOMIC DNA]</scope>
    <source>
        <strain evidence="4 5">K1W22B-8</strain>
    </source>
</reference>
<dbReference type="GO" id="GO:0000976">
    <property type="term" value="F:transcription cis-regulatory region binding"/>
    <property type="evidence" value="ECO:0007669"/>
    <property type="project" value="TreeGrafter"/>
</dbReference>
<dbReference type="EMBL" id="QYUK01000011">
    <property type="protein sequence ID" value="RJF88463.1"/>
    <property type="molecule type" value="Genomic_DNA"/>
</dbReference>